<protein>
    <submittedName>
        <fullName evidence="2">Uncharacterized protein</fullName>
    </submittedName>
</protein>
<dbReference type="AlphaFoldDB" id="A0AA42KR51"/>
<dbReference type="EMBL" id="JAODYY010000001">
    <property type="protein sequence ID" value="MDH0123280.1"/>
    <property type="molecule type" value="Genomic_DNA"/>
</dbReference>
<gene>
    <name evidence="2" type="ORF">N7376_04690</name>
</gene>
<evidence type="ECO:0000313" key="3">
    <source>
        <dbReference type="Proteomes" id="UP001158087"/>
    </source>
</evidence>
<accession>A0AA42KR51</accession>
<proteinExistence type="predicted"/>
<evidence type="ECO:0000256" key="1">
    <source>
        <dbReference type="SAM" id="MobiDB-lite"/>
    </source>
</evidence>
<sequence length="227" mass="25472">MTDLPFTPTYKKSEPTKKPRPKPKLKKNAAEQSAMPAIDLSKISDDLLFMTHEGFKDAAQVFYRDISFVQPTSDRKWIKRRFVDGLATWPHIERADEALGGLISEALSIVAKTPHFPPWWRSIAVTLARGNPNGVIRACKDVIGYKGTSQTSASTGIVDKNFGDNKNVRLNVVSDEPLDFDVECPPSVPIELWNRIPREQRRDAIVSMAQGLRRGIHPIDTVNLLLK</sequence>
<name>A0AA42KR51_9HYPH</name>
<feature type="region of interest" description="Disordered" evidence="1">
    <location>
        <begin position="1"/>
        <end position="33"/>
    </location>
</feature>
<dbReference type="Proteomes" id="UP001158087">
    <property type="component" value="Unassembled WGS sequence"/>
</dbReference>
<evidence type="ECO:0000313" key="2">
    <source>
        <dbReference type="EMBL" id="MDH0123280.1"/>
    </source>
</evidence>
<organism evidence="2 3">
    <name type="scientific">Brucella intermedia GD04153</name>
    <dbReference type="NCBI Taxonomy" id="2975438"/>
    <lineage>
        <taxon>Bacteria</taxon>
        <taxon>Pseudomonadati</taxon>
        <taxon>Pseudomonadota</taxon>
        <taxon>Alphaproteobacteria</taxon>
        <taxon>Hyphomicrobiales</taxon>
        <taxon>Brucellaceae</taxon>
        <taxon>Brucella/Ochrobactrum group</taxon>
        <taxon>Brucella</taxon>
    </lineage>
</organism>
<comment type="caution">
    <text evidence="2">The sequence shown here is derived from an EMBL/GenBank/DDBJ whole genome shotgun (WGS) entry which is preliminary data.</text>
</comment>
<reference evidence="2" key="1">
    <citation type="submission" date="2022-09" db="EMBL/GenBank/DDBJ databases">
        <title>Intensive care unit water sources are persistently colonized with multi-drug resistant bacteria and are the site of extensive horizontal gene transfer of antibiotic resistance genes.</title>
        <authorList>
            <person name="Diorio-Toth L."/>
        </authorList>
    </citation>
    <scope>NUCLEOTIDE SEQUENCE</scope>
    <source>
        <strain evidence="2">GD04153</strain>
    </source>
</reference>
<feature type="compositionally biased region" description="Basic residues" evidence="1">
    <location>
        <begin position="18"/>
        <end position="27"/>
    </location>
</feature>